<dbReference type="Pfam" id="PF12973">
    <property type="entry name" value="Cupin_7"/>
    <property type="match status" value="1"/>
</dbReference>
<keyword evidence="5" id="KW-1185">Reference proteome</keyword>
<evidence type="ECO:0000256" key="1">
    <source>
        <dbReference type="SAM" id="MobiDB-lite"/>
    </source>
</evidence>
<feature type="signal peptide" evidence="2">
    <location>
        <begin position="1"/>
        <end position="29"/>
    </location>
</feature>
<organism evidence="4 5">
    <name type="scientific">Methylobacterium goesingense</name>
    <dbReference type="NCBI Taxonomy" id="243690"/>
    <lineage>
        <taxon>Bacteria</taxon>
        <taxon>Pseudomonadati</taxon>
        <taxon>Pseudomonadota</taxon>
        <taxon>Alphaproteobacteria</taxon>
        <taxon>Hyphomicrobiales</taxon>
        <taxon>Methylobacteriaceae</taxon>
        <taxon>Methylobacterium</taxon>
    </lineage>
</organism>
<dbReference type="Proteomes" id="UP001549145">
    <property type="component" value="Unassembled WGS sequence"/>
</dbReference>
<reference evidence="4 5" key="1">
    <citation type="submission" date="2024-06" db="EMBL/GenBank/DDBJ databases">
        <title>Genomic Encyclopedia of Type Strains, Phase IV (KMG-IV): sequencing the most valuable type-strain genomes for metagenomic binning, comparative biology and taxonomic classification.</title>
        <authorList>
            <person name="Goeker M."/>
        </authorList>
    </citation>
    <scope>NUCLEOTIDE SEQUENCE [LARGE SCALE GENOMIC DNA]</scope>
    <source>
        <strain evidence="4 5">DSM 21331</strain>
    </source>
</reference>
<feature type="domain" description="ChrR-like cupin" evidence="3">
    <location>
        <begin position="68"/>
        <end position="164"/>
    </location>
</feature>
<dbReference type="InterPro" id="IPR014710">
    <property type="entry name" value="RmlC-like_jellyroll"/>
</dbReference>
<gene>
    <name evidence="4" type="ORF">ABID43_004189</name>
</gene>
<dbReference type="SUPFAM" id="SSF51182">
    <property type="entry name" value="RmlC-like cupins"/>
    <property type="match status" value="1"/>
</dbReference>
<feature type="region of interest" description="Disordered" evidence="1">
    <location>
        <begin position="162"/>
        <end position="188"/>
    </location>
</feature>
<dbReference type="CDD" id="cd06989">
    <property type="entry name" value="cupin_DRT102"/>
    <property type="match status" value="1"/>
</dbReference>
<evidence type="ECO:0000259" key="3">
    <source>
        <dbReference type="Pfam" id="PF12973"/>
    </source>
</evidence>
<proteinExistence type="predicted"/>
<protein>
    <submittedName>
        <fullName evidence="4">Quercetin dioxygenase-like cupin family protein</fullName>
    </submittedName>
</protein>
<dbReference type="EMBL" id="JBEPMM010000016">
    <property type="protein sequence ID" value="MET3694627.1"/>
    <property type="molecule type" value="Genomic_DNA"/>
</dbReference>
<sequence length="188" mass="19647">MNPLARTLTAILLASPVLLAIPLAGEAFAEAGDHAAHDHAAHDHAANGSVTVPDAASVVYEPGPANLPKGTQMSRVAGDPAKPGPFVLRIRFPADTVIAPHTHAQAETLTILSGAIYHQHGARLDRNAGKPLRAGGFVYLPQDMPHALWTTSEPVELQVNGTGPFGLNYIDPADDPADDPSRTAQGSR</sequence>
<evidence type="ECO:0000313" key="4">
    <source>
        <dbReference type="EMBL" id="MET3694627.1"/>
    </source>
</evidence>
<dbReference type="InterPro" id="IPR025979">
    <property type="entry name" value="ChrR-like_cupin_dom"/>
</dbReference>
<dbReference type="RefSeq" id="WP_238279603.1">
    <property type="nucleotide sequence ID" value="NZ_BPQL01000062.1"/>
</dbReference>
<feature type="chain" id="PRO_5047026001" evidence="2">
    <location>
        <begin position="30"/>
        <end position="188"/>
    </location>
</feature>
<evidence type="ECO:0000256" key="2">
    <source>
        <dbReference type="SAM" id="SignalP"/>
    </source>
</evidence>
<dbReference type="Gene3D" id="2.60.120.10">
    <property type="entry name" value="Jelly Rolls"/>
    <property type="match status" value="1"/>
</dbReference>
<name>A0ABV2LBA6_9HYPH</name>
<dbReference type="InterPro" id="IPR011051">
    <property type="entry name" value="RmlC_Cupin_sf"/>
</dbReference>
<evidence type="ECO:0000313" key="5">
    <source>
        <dbReference type="Proteomes" id="UP001549145"/>
    </source>
</evidence>
<comment type="caution">
    <text evidence="4">The sequence shown here is derived from an EMBL/GenBank/DDBJ whole genome shotgun (WGS) entry which is preliminary data.</text>
</comment>
<accession>A0ABV2LBA6</accession>
<keyword evidence="2" id="KW-0732">Signal</keyword>